<dbReference type="RefSeq" id="WP_208603480.1">
    <property type="nucleotide sequence ID" value="NZ_FMAG01000001.1"/>
</dbReference>
<protein>
    <submittedName>
        <fullName evidence="1">Uncharacterized protein</fullName>
    </submittedName>
</protein>
<sequence length="328" mass="35428">MGKVLDFRVHRPAGGICANRALPAGEADALFEPVAFSQAVSRLARSFVAVHEASPRTAALFATQQRWLLCHAALGDYFRTIRESGAGLTRRGLGNLALQYAIASRNTAYAFFDEALQYDVVRPIIAPNGLPSEQVAPAPFTLQMLAHWYSVHFQALDLISGGGRVARFHAEPENLLALVQPIAAHALLTSPAIRSPGPLYTIFTWADAGGLLMDRLIAGIEPEVLAGQGRLLTDVSSISYLAQSFGLSRAHTSRKLAAAESIGGVGWSGRRGRSQLWISRGFYEEYAHAHARKLLILDEAFTNALSALEPLSEKSVAAADRGLTEEWA</sequence>
<reference evidence="2" key="1">
    <citation type="submission" date="2016-08" db="EMBL/GenBank/DDBJ databases">
        <authorList>
            <person name="Varghese N."/>
            <person name="Submissions Spin"/>
        </authorList>
    </citation>
    <scope>NUCLEOTIDE SEQUENCE [LARGE SCALE GENOMIC DNA]</scope>
    <source>
        <strain evidence="2">HAMBI 2975</strain>
    </source>
</reference>
<organism evidence="1 2">
    <name type="scientific">Rhizobium multihospitium</name>
    <dbReference type="NCBI Taxonomy" id="410764"/>
    <lineage>
        <taxon>Bacteria</taxon>
        <taxon>Pseudomonadati</taxon>
        <taxon>Pseudomonadota</taxon>
        <taxon>Alphaproteobacteria</taxon>
        <taxon>Hyphomicrobiales</taxon>
        <taxon>Rhizobiaceae</taxon>
        <taxon>Rhizobium/Agrobacterium group</taxon>
        <taxon>Rhizobium</taxon>
    </lineage>
</organism>
<gene>
    <name evidence="1" type="ORF">GA0061103_2011</name>
</gene>
<evidence type="ECO:0000313" key="2">
    <source>
        <dbReference type="Proteomes" id="UP000199101"/>
    </source>
</evidence>
<name>A0A1C3UE58_9HYPH</name>
<dbReference type="Proteomes" id="UP000199101">
    <property type="component" value="Unassembled WGS sequence"/>
</dbReference>
<accession>A0A1C3UE58</accession>
<proteinExistence type="predicted"/>
<keyword evidence="2" id="KW-1185">Reference proteome</keyword>
<evidence type="ECO:0000313" key="1">
    <source>
        <dbReference type="EMBL" id="SCB13751.1"/>
    </source>
</evidence>
<dbReference type="EMBL" id="FMAG01000001">
    <property type="protein sequence ID" value="SCB13751.1"/>
    <property type="molecule type" value="Genomic_DNA"/>
</dbReference>
<dbReference type="AlphaFoldDB" id="A0A1C3UE58"/>